<keyword evidence="2" id="KW-1185">Reference proteome</keyword>
<dbReference type="Proteomes" id="UP000186922">
    <property type="component" value="Unassembled WGS sequence"/>
</dbReference>
<protein>
    <submittedName>
        <fullName evidence="1">Uncharacterized protein</fullName>
    </submittedName>
</protein>
<evidence type="ECO:0000313" key="1">
    <source>
        <dbReference type="EMBL" id="GAU87354.1"/>
    </source>
</evidence>
<sequence>MKQALMTIHHVVQIIRATLTVCFIRSDTGKMTTVDSDEKVRKDGSVQYGPAHVLKEDACVIPQCPSRVVA</sequence>
<accession>A0A1D1UC06</accession>
<dbReference type="EMBL" id="BDGG01000001">
    <property type="protein sequence ID" value="GAU87354.1"/>
    <property type="molecule type" value="Genomic_DNA"/>
</dbReference>
<proteinExistence type="predicted"/>
<dbReference type="AlphaFoldDB" id="A0A1D1UC06"/>
<evidence type="ECO:0000313" key="2">
    <source>
        <dbReference type="Proteomes" id="UP000186922"/>
    </source>
</evidence>
<comment type="caution">
    <text evidence="1">The sequence shown here is derived from an EMBL/GenBank/DDBJ whole genome shotgun (WGS) entry which is preliminary data.</text>
</comment>
<reference evidence="1 2" key="1">
    <citation type="journal article" date="2016" name="Nat. Commun.">
        <title>Extremotolerant tardigrade genome and improved radiotolerance of human cultured cells by tardigrade-unique protein.</title>
        <authorList>
            <person name="Hashimoto T."/>
            <person name="Horikawa D.D."/>
            <person name="Saito Y."/>
            <person name="Kuwahara H."/>
            <person name="Kozuka-Hata H."/>
            <person name="Shin-I T."/>
            <person name="Minakuchi Y."/>
            <person name="Ohishi K."/>
            <person name="Motoyama A."/>
            <person name="Aizu T."/>
            <person name="Enomoto A."/>
            <person name="Kondo K."/>
            <person name="Tanaka S."/>
            <person name="Hara Y."/>
            <person name="Koshikawa S."/>
            <person name="Sagara H."/>
            <person name="Miura T."/>
            <person name="Yokobori S."/>
            <person name="Miyagawa K."/>
            <person name="Suzuki Y."/>
            <person name="Kubo T."/>
            <person name="Oyama M."/>
            <person name="Kohara Y."/>
            <person name="Fujiyama A."/>
            <person name="Arakawa K."/>
            <person name="Katayama T."/>
            <person name="Toyoda A."/>
            <person name="Kunieda T."/>
        </authorList>
    </citation>
    <scope>NUCLEOTIDE SEQUENCE [LARGE SCALE GENOMIC DNA]</scope>
    <source>
        <strain evidence="1 2">YOKOZUNA-1</strain>
    </source>
</reference>
<organism evidence="1 2">
    <name type="scientific">Ramazzottius varieornatus</name>
    <name type="common">Water bear</name>
    <name type="synonym">Tardigrade</name>
    <dbReference type="NCBI Taxonomy" id="947166"/>
    <lineage>
        <taxon>Eukaryota</taxon>
        <taxon>Metazoa</taxon>
        <taxon>Ecdysozoa</taxon>
        <taxon>Tardigrada</taxon>
        <taxon>Eutardigrada</taxon>
        <taxon>Parachela</taxon>
        <taxon>Hypsibioidea</taxon>
        <taxon>Ramazzottiidae</taxon>
        <taxon>Ramazzottius</taxon>
    </lineage>
</organism>
<name>A0A1D1UC06_RAMVA</name>
<gene>
    <name evidence="1" type="primary">RvY_00220-1</name>
    <name evidence="1" type="synonym">RvY_00220.1</name>
    <name evidence="1" type="ORF">RvY_00220</name>
</gene>